<dbReference type="RefSeq" id="WP_022612636.1">
    <property type="nucleotide sequence ID" value="NZ_LK391965.1"/>
</dbReference>
<reference evidence="1 2" key="1">
    <citation type="journal article" date="2013" name="ISME J.">
        <title>Comparative genomics of pathogenic lineages of Vibrio nigripulchritudo identifies virulence-associated traits.</title>
        <authorList>
            <person name="Goudenege D."/>
            <person name="Labreuche Y."/>
            <person name="Krin E."/>
            <person name="Ansquer D."/>
            <person name="Mangenot S."/>
            <person name="Calteau A."/>
            <person name="Medigue C."/>
            <person name="Mazel D."/>
            <person name="Polz M.F."/>
            <person name="Le Roux F."/>
        </authorList>
    </citation>
    <scope>NUCLEOTIDE SEQUENCE [LARGE SCALE GENOMIC DNA]</scope>
    <source>
        <strain evidence="1 2">SOn1</strain>
    </source>
</reference>
<sequence length="162" mass="18359">MLLRLAVFAVPFLVGCSSPVPSNLTQVDELEQVYEFNVVDKRISLKRSLSFIEDVNKSHQKSLFEVYYDPKESEFVAELIENARQKGIHRHRINATVKGEDSARPDSQPLSEKSISIVTKYTLVNDKHCQTLHMGNASTFQFGCAVEYNRIKSLVKPLKGTE</sequence>
<dbReference type="AlphaFoldDB" id="A0AAV2VTL2"/>
<comment type="caution">
    <text evidence="1">The sequence shown here is derived from an EMBL/GenBank/DDBJ whole genome shotgun (WGS) entry which is preliminary data.</text>
</comment>
<dbReference type="PROSITE" id="PS51257">
    <property type="entry name" value="PROKAR_LIPOPROTEIN"/>
    <property type="match status" value="1"/>
</dbReference>
<evidence type="ECO:0000313" key="1">
    <source>
        <dbReference type="EMBL" id="CCO48029.1"/>
    </source>
</evidence>
<dbReference type="Proteomes" id="UP000018211">
    <property type="component" value="Unassembled WGS sequence"/>
</dbReference>
<evidence type="ECO:0008006" key="3">
    <source>
        <dbReference type="Google" id="ProtNLM"/>
    </source>
</evidence>
<organism evidence="1 2">
    <name type="scientific">Vibrio nigripulchritudo SOn1</name>
    <dbReference type="NCBI Taxonomy" id="1238450"/>
    <lineage>
        <taxon>Bacteria</taxon>
        <taxon>Pseudomonadati</taxon>
        <taxon>Pseudomonadota</taxon>
        <taxon>Gammaproteobacteria</taxon>
        <taxon>Vibrionales</taxon>
        <taxon>Vibrionaceae</taxon>
        <taxon>Vibrio</taxon>
    </lineage>
</organism>
<proteinExistence type="predicted"/>
<name>A0AAV2VTL2_9VIBR</name>
<dbReference type="EMBL" id="CAOF01000135">
    <property type="protein sequence ID" value="CCO48029.1"/>
    <property type="molecule type" value="Genomic_DNA"/>
</dbReference>
<evidence type="ECO:0000313" key="2">
    <source>
        <dbReference type="Proteomes" id="UP000018211"/>
    </source>
</evidence>
<gene>
    <name evidence="1" type="ORF">VIBNISOn1_430012</name>
</gene>
<accession>A0AAV2VTL2</accession>
<protein>
    <recommendedName>
        <fullName evidence="3">ATPase</fullName>
    </recommendedName>
</protein>